<dbReference type="AlphaFoldDB" id="A0A193CDC6"/>
<dbReference type="SUPFAM" id="SSF117074">
    <property type="entry name" value="Hypothetical protein PA1324"/>
    <property type="match status" value="1"/>
</dbReference>
<dbReference type="Pfam" id="PF17210">
    <property type="entry name" value="SdrD_B"/>
    <property type="match status" value="1"/>
</dbReference>
<gene>
    <name evidence="6" type="ORF">SD37_38450</name>
</gene>
<keyword evidence="7" id="KW-1185">Reference proteome</keyword>
<evidence type="ECO:0000256" key="1">
    <source>
        <dbReference type="ARBA" id="ARBA00004613"/>
    </source>
</evidence>
<dbReference type="RefSeq" id="WP_044855803.1">
    <property type="nucleotide sequence ID" value="NZ_CP016174.1"/>
</dbReference>
<evidence type="ECO:0000313" key="7">
    <source>
        <dbReference type="Proteomes" id="UP000093695"/>
    </source>
</evidence>
<feature type="chain" id="PRO_5008256666" description="SD-repeat containing protein B domain-containing protein" evidence="4">
    <location>
        <begin position="30"/>
        <end position="467"/>
    </location>
</feature>
<sequence>MRRTSLRAIGALTAAFTVVGLTTAVPAYAATGPNIKVTAKAQEGRWLPGDAIPIEVTVANIGDTTANQVKGYSERESGAYFTVDEASWGDLRSKDGATYAPGESRTYTLKGSVYTLNEGNPVLNIDVSGPEEADYSDNRSLITVGLLSPATTDRVAGVLYGDRDEDGKFSPGEGLAGAEARLIGSGMSEYLVAITDAEGRFAFDAVPVGSNVSWHFEKLPDGWVTGYPPSLRVDGSGQNTALEGRAIRPLTDSLSAKISLDKTSYAVGETATATVTLTNVGAREVTGLYAGCDPGGFERGLEIPQTQWGAFSYMNKAGKVAPGQSVVLKVTGTVPAKAGAYGETGLDCWFDNDNSLSSGPYAYQNAKVPGARADSRGQLWYDKNGNHRLDPGEGVANTTVALSTTDKKLVSLAKTDANGFLTFTNVAVGVYRLSLLGPWRTEGSGETIEVVASPYNPGQWTLHVVPR</sequence>
<organism evidence="6 7">
    <name type="scientific">Amycolatopsis orientalis</name>
    <name type="common">Nocardia orientalis</name>
    <dbReference type="NCBI Taxonomy" id="31958"/>
    <lineage>
        <taxon>Bacteria</taxon>
        <taxon>Bacillati</taxon>
        <taxon>Actinomycetota</taxon>
        <taxon>Actinomycetes</taxon>
        <taxon>Pseudonocardiales</taxon>
        <taxon>Pseudonocardiaceae</taxon>
        <taxon>Amycolatopsis</taxon>
    </lineage>
</organism>
<dbReference type="Proteomes" id="UP000093695">
    <property type="component" value="Chromosome"/>
</dbReference>
<dbReference type="InterPro" id="IPR013783">
    <property type="entry name" value="Ig-like_fold"/>
</dbReference>
<keyword evidence="3 4" id="KW-0732">Signal</keyword>
<dbReference type="Gene3D" id="2.60.40.10">
    <property type="entry name" value="Immunoglobulins"/>
    <property type="match status" value="3"/>
</dbReference>
<protein>
    <recommendedName>
        <fullName evidence="5">SD-repeat containing protein B domain-containing protein</fullName>
    </recommendedName>
</protein>
<dbReference type="InterPro" id="IPR033764">
    <property type="entry name" value="Sdr_B"/>
</dbReference>
<dbReference type="KEGG" id="aori:SD37_38450"/>
<comment type="subcellular location">
    <subcellularLocation>
        <location evidence="1">Secreted</location>
    </subcellularLocation>
</comment>
<dbReference type="GO" id="GO:0005975">
    <property type="term" value="P:carbohydrate metabolic process"/>
    <property type="evidence" value="ECO:0007669"/>
    <property type="project" value="UniProtKB-ARBA"/>
</dbReference>
<evidence type="ECO:0000256" key="3">
    <source>
        <dbReference type="ARBA" id="ARBA00022729"/>
    </source>
</evidence>
<name>A0A193CDC6_AMYOR</name>
<evidence type="ECO:0000259" key="5">
    <source>
        <dbReference type="Pfam" id="PF17210"/>
    </source>
</evidence>
<evidence type="ECO:0000313" key="6">
    <source>
        <dbReference type="EMBL" id="ANN22320.1"/>
    </source>
</evidence>
<dbReference type="GO" id="GO:0005576">
    <property type="term" value="C:extracellular region"/>
    <property type="evidence" value="ECO:0007669"/>
    <property type="project" value="UniProtKB-SubCell"/>
</dbReference>
<keyword evidence="2" id="KW-0964">Secreted</keyword>
<reference evidence="6 7" key="1">
    <citation type="journal article" date="2015" name="Genome Announc.">
        <title>Draft Genome Sequence of Norvancomycin-Producing Strain Amycolatopsis orientalis CPCC200066.</title>
        <authorList>
            <person name="Lei X."/>
            <person name="Yuan F."/>
            <person name="Shi Y."/>
            <person name="Li X."/>
            <person name="Wang L."/>
            <person name="Hong B."/>
        </authorList>
    </citation>
    <scope>NUCLEOTIDE SEQUENCE [LARGE SCALE GENOMIC DNA]</scope>
    <source>
        <strain evidence="6 7">B-37</strain>
    </source>
</reference>
<feature type="domain" description="SD-repeat containing protein B" evidence="5">
    <location>
        <begin position="379"/>
        <end position="437"/>
    </location>
</feature>
<evidence type="ECO:0000256" key="4">
    <source>
        <dbReference type="SAM" id="SignalP"/>
    </source>
</evidence>
<feature type="signal peptide" evidence="4">
    <location>
        <begin position="1"/>
        <end position="29"/>
    </location>
</feature>
<evidence type="ECO:0000256" key="2">
    <source>
        <dbReference type="ARBA" id="ARBA00022525"/>
    </source>
</evidence>
<dbReference type="STRING" id="31958.SD37_38450"/>
<dbReference type="EMBL" id="CP016174">
    <property type="protein sequence ID" value="ANN22320.1"/>
    <property type="molecule type" value="Genomic_DNA"/>
</dbReference>
<proteinExistence type="predicted"/>
<accession>A0A193CDC6</accession>